<proteinExistence type="predicted"/>
<dbReference type="Pfam" id="PF01497">
    <property type="entry name" value="Peripla_BP_2"/>
    <property type="match status" value="1"/>
</dbReference>
<dbReference type="Gene3D" id="3.40.50.1980">
    <property type="entry name" value="Nitrogenase molybdenum iron protein domain"/>
    <property type="match status" value="2"/>
</dbReference>
<sequence>MDDTPDHDGSTRREYLTYGATVVASGLLAGCTGGGDTGNSETPTEEETVTATATETETPEAESYSVSIEPVGEVTFDSVPETWVANNGSWADMGIALGLEPPEGVWLPSRYHTSYYDEIPGVSVDGSQIEKLWGDSGIGKEQFYALDADVHVMDPNFLLNRSKGWKQADIDEITENVAPMFGNSSFSRGYPWHEDYRYYGLMEAFEKLAEVFQRTDRYEAFESIHDDFQANLAPVVPARSERPEVAVVWGGGDEPAKFYPYTVDDGTSFKHLTDLKVRDALADSQVKDFYSSRGAIDFETLLEVDPDVLLLRGQEAKTAEEFESTVVAYMEANDVASELTAVQNGDVYRAGGLYQGPITNLVVTQRLAEQLYGADGQLYDPERVAEVVAGDV</sequence>
<evidence type="ECO:0000313" key="5">
    <source>
        <dbReference type="EMBL" id="MFC5366258.1"/>
    </source>
</evidence>
<dbReference type="RefSeq" id="WP_227228390.1">
    <property type="nucleotide sequence ID" value="NZ_JAJCVJ010000001.1"/>
</dbReference>
<keyword evidence="3" id="KW-0732">Signal</keyword>
<dbReference type="Proteomes" id="UP001596201">
    <property type="component" value="Unassembled WGS sequence"/>
</dbReference>
<keyword evidence="6" id="KW-1185">Reference proteome</keyword>
<comment type="caution">
    <text evidence="5">The sequence shown here is derived from an EMBL/GenBank/DDBJ whole genome shotgun (WGS) entry which is preliminary data.</text>
</comment>
<reference evidence="5 6" key="1">
    <citation type="journal article" date="2019" name="Int. J. Syst. Evol. Microbiol.">
        <title>The Global Catalogue of Microorganisms (GCM) 10K type strain sequencing project: providing services to taxonomists for standard genome sequencing and annotation.</title>
        <authorList>
            <consortium name="The Broad Institute Genomics Platform"/>
            <consortium name="The Broad Institute Genome Sequencing Center for Infectious Disease"/>
            <person name="Wu L."/>
            <person name="Ma J."/>
        </authorList>
    </citation>
    <scope>NUCLEOTIDE SEQUENCE [LARGE SCALE GENOMIC DNA]</scope>
    <source>
        <strain evidence="5 6">CGMCC 1.12237</strain>
    </source>
</reference>
<evidence type="ECO:0000256" key="1">
    <source>
        <dbReference type="ARBA" id="ARBA00004196"/>
    </source>
</evidence>
<dbReference type="SUPFAM" id="SSF53807">
    <property type="entry name" value="Helical backbone' metal receptor"/>
    <property type="match status" value="1"/>
</dbReference>
<feature type="domain" description="Fe/B12 periplasmic-binding" evidence="4">
    <location>
        <begin position="163"/>
        <end position="350"/>
    </location>
</feature>
<dbReference type="AlphaFoldDB" id="A0ABD5R928"/>
<comment type="subcellular location">
    <subcellularLocation>
        <location evidence="1">Cell envelope</location>
    </subcellularLocation>
</comment>
<evidence type="ECO:0000313" key="6">
    <source>
        <dbReference type="Proteomes" id="UP001596201"/>
    </source>
</evidence>
<organism evidence="5 6">
    <name type="scientific">Salinirubrum litoreum</name>
    <dbReference type="NCBI Taxonomy" id="1126234"/>
    <lineage>
        <taxon>Archaea</taxon>
        <taxon>Methanobacteriati</taxon>
        <taxon>Methanobacteriota</taxon>
        <taxon>Stenosarchaea group</taxon>
        <taxon>Halobacteria</taxon>
        <taxon>Halobacteriales</taxon>
        <taxon>Haloferacaceae</taxon>
        <taxon>Salinirubrum</taxon>
    </lineage>
</organism>
<dbReference type="EMBL" id="JBHSKX010000001">
    <property type="protein sequence ID" value="MFC5366258.1"/>
    <property type="molecule type" value="Genomic_DNA"/>
</dbReference>
<accession>A0ABD5R928</accession>
<evidence type="ECO:0000259" key="4">
    <source>
        <dbReference type="Pfam" id="PF01497"/>
    </source>
</evidence>
<evidence type="ECO:0000256" key="2">
    <source>
        <dbReference type="ARBA" id="ARBA00022448"/>
    </source>
</evidence>
<evidence type="ECO:0000256" key="3">
    <source>
        <dbReference type="ARBA" id="ARBA00022729"/>
    </source>
</evidence>
<protein>
    <submittedName>
        <fullName evidence="5">ABC transporter substrate-binding protein</fullName>
    </submittedName>
</protein>
<name>A0ABD5R928_9EURY</name>
<dbReference type="PANTHER" id="PTHR30532">
    <property type="entry name" value="IRON III DICITRATE-BINDING PERIPLASMIC PROTEIN"/>
    <property type="match status" value="1"/>
</dbReference>
<dbReference type="InterPro" id="IPR002491">
    <property type="entry name" value="ABC_transptr_periplasmic_BD"/>
</dbReference>
<keyword evidence="2" id="KW-0813">Transport</keyword>
<gene>
    <name evidence="5" type="ORF">ACFPJ5_04860</name>
</gene>
<dbReference type="InterPro" id="IPR051313">
    <property type="entry name" value="Bact_iron-sidero_bind"/>
</dbReference>
<dbReference type="PANTHER" id="PTHR30532:SF1">
    <property type="entry name" value="IRON(3+)-HYDROXAMATE-BINDING PROTEIN FHUD"/>
    <property type="match status" value="1"/>
</dbReference>